<dbReference type="Proteomes" id="UP001501207">
    <property type="component" value="Unassembled WGS sequence"/>
</dbReference>
<organism evidence="1 2">
    <name type="scientific">Compostibacter hankyongensis</name>
    <dbReference type="NCBI Taxonomy" id="1007089"/>
    <lineage>
        <taxon>Bacteria</taxon>
        <taxon>Pseudomonadati</taxon>
        <taxon>Bacteroidota</taxon>
        <taxon>Chitinophagia</taxon>
        <taxon>Chitinophagales</taxon>
        <taxon>Chitinophagaceae</taxon>
        <taxon>Compostibacter</taxon>
    </lineage>
</organism>
<protein>
    <submittedName>
        <fullName evidence="1">DUF2480 family protein</fullName>
    </submittedName>
</protein>
<dbReference type="InterPro" id="IPR018914">
    <property type="entry name" value="DUF2480"/>
</dbReference>
<dbReference type="EMBL" id="BAABFN010000001">
    <property type="protein sequence ID" value="GAA4300397.1"/>
    <property type="molecule type" value="Genomic_DNA"/>
</dbReference>
<dbReference type="Pfam" id="PF10652">
    <property type="entry name" value="DUF2480"/>
    <property type="match status" value="1"/>
</dbReference>
<reference evidence="2" key="1">
    <citation type="journal article" date="2019" name="Int. J. Syst. Evol. Microbiol.">
        <title>The Global Catalogue of Microorganisms (GCM) 10K type strain sequencing project: providing services to taxonomists for standard genome sequencing and annotation.</title>
        <authorList>
            <consortium name="The Broad Institute Genomics Platform"/>
            <consortium name="The Broad Institute Genome Sequencing Center for Infectious Disease"/>
            <person name="Wu L."/>
            <person name="Ma J."/>
        </authorList>
    </citation>
    <scope>NUCLEOTIDE SEQUENCE [LARGE SCALE GENOMIC DNA]</scope>
    <source>
        <strain evidence="2">JCM 17664</strain>
    </source>
</reference>
<sequence length="206" mass="22972">MADGTAFFAEGAPPFGRCVLLNQSGRILFKVEKSRTSMDDIVNKVAASGLVTLDLGDYYPKEELSVFDLKPYLFMEQILKEKDFRQALKEIDWEAYRNKIVGITCSADAIIPMWAYMLVATYLQPVAAYVGAGTPSALLKQVFFSNLSCIDPETYRDKKIVIKGCGDKAVPEEVFVEISRLLLPVAASLMFGEPCSTVPVYKRKHH</sequence>
<proteinExistence type="predicted"/>
<keyword evidence="2" id="KW-1185">Reference proteome</keyword>
<accession>A0ABP8FCB1</accession>
<evidence type="ECO:0000313" key="1">
    <source>
        <dbReference type="EMBL" id="GAA4300397.1"/>
    </source>
</evidence>
<gene>
    <name evidence="1" type="ORF">GCM10023143_01300</name>
</gene>
<dbReference type="RefSeq" id="WP_344973699.1">
    <property type="nucleotide sequence ID" value="NZ_BAABFN010000001.1"/>
</dbReference>
<evidence type="ECO:0000313" key="2">
    <source>
        <dbReference type="Proteomes" id="UP001501207"/>
    </source>
</evidence>
<name>A0ABP8FCB1_9BACT</name>
<comment type="caution">
    <text evidence="1">The sequence shown here is derived from an EMBL/GenBank/DDBJ whole genome shotgun (WGS) entry which is preliminary data.</text>
</comment>